<comment type="caution">
    <text evidence="1">The sequence shown here is derived from an EMBL/GenBank/DDBJ whole genome shotgun (WGS) entry which is preliminary data.</text>
</comment>
<evidence type="ECO:0000313" key="1">
    <source>
        <dbReference type="EMBL" id="KAJ8108638.1"/>
    </source>
</evidence>
<accession>A0ACC2I0Y2</accession>
<reference evidence="1" key="1">
    <citation type="submission" date="2022-11" db="EMBL/GenBank/DDBJ databases">
        <title>Genome Sequence of Boeremia exigua.</title>
        <authorList>
            <person name="Buettner E."/>
        </authorList>
    </citation>
    <scope>NUCLEOTIDE SEQUENCE</scope>
    <source>
        <strain evidence="1">CU02</strain>
    </source>
</reference>
<organism evidence="1 2">
    <name type="scientific">Boeremia exigua</name>
    <dbReference type="NCBI Taxonomy" id="749465"/>
    <lineage>
        <taxon>Eukaryota</taxon>
        <taxon>Fungi</taxon>
        <taxon>Dikarya</taxon>
        <taxon>Ascomycota</taxon>
        <taxon>Pezizomycotina</taxon>
        <taxon>Dothideomycetes</taxon>
        <taxon>Pleosporomycetidae</taxon>
        <taxon>Pleosporales</taxon>
        <taxon>Pleosporineae</taxon>
        <taxon>Didymellaceae</taxon>
        <taxon>Boeremia</taxon>
    </lineage>
</organism>
<proteinExistence type="predicted"/>
<gene>
    <name evidence="1" type="ORF">OPT61_g8033</name>
</gene>
<name>A0ACC2I0Y2_9PLEO</name>
<dbReference type="EMBL" id="JAPHNI010000719">
    <property type="protein sequence ID" value="KAJ8108638.1"/>
    <property type="molecule type" value="Genomic_DNA"/>
</dbReference>
<protein>
    <submittedName>
        <fullName evidence="1">Uncharacterized protein</fullName>
    </submittedName>
</protein>
<evidence type="ECO:0000313" key="2">
    <source>
        <dbReference type="Proteomes" id="UP001153331"/>
    </source>
</evidence>
<sequence length="1373" mass="150699">MSDTLQDKMQVDGPPAAVEQLKEASGNNGEIDESLYSRQLYVLGHEAMKRMGSSNVLVAGMRGLGVEIAKNIALAGVKSLTLYDPKPAALADLSSQFFLRPDDVGKPRATVTVPRVSELNPYTPVQEYTGKDLTSDLSQLKQFQVVVLTDTPLKDQVKIADYCHENGIYVVITDTYGLFGTIFTDFGKNFTIGDPTGENVTNGIVADIDSDGLVSALDETRHGLEDGDWVTFSEVKGMEGLNDCAPRKIEVKGPYTFSIGDVSGLGEYKGGGQYVQVKMPKIVNFEPLSQQLKKPELMISDFAKFDRPQQLHIGIQALHQFAESHKGEFPRPHNEADAAEVLKIAQDLAGQGEDKVELDEKLIKELSYQARGDLSPIAAFFGGLAAQEVLKSVSGKFHPIMQWLYFDSLESLPTSTARSEEQCAPIGSRYDGQIAVLGQEYQKKLGNVKQFLVGAGAIGCEMLKNWALMGLAAGPEGKITVTDNDQIEKSNLNRQFLFRPHDVGSLKSAAAAKAVQAMNPDLNNKIDVLSDKVGPDTEEIFNETFWNSLDGVTNALDNVEARTYVDRRCVFFRKPLLDSGTLGTKGNTQVVLPFITESYSSSQDPPEKSFPMCTLRSFPNRIEHTIAWAREMFDSLFVKGPEIVNLYLTQPDYLGSSLKQSGNEKQTLETLRDFLVTEKPLTFDDCIIWARQQFEKSYNHSIAQLLYNFPKDSTTGSGQPFWSGPKRAPDALKFDSSNPTHATFVEAAAILHAFNYGIKPNATKQHYDEVLNDMIVPDFKPDPTVKIQASENDPDPNANQGPLDDSNELSDIVKQLPDPKSLAGFKLEPVEFEKDDDTNHHIDFITACSNLRAENYKIEQADRHKTKFIAGKIIPAIATTTALVTGLVNMELYKIIDGKDDIEQYKNGFINLALPFFGFSEPIASPKGTYAGLSGEVTIDRLWDRFEVDDITLKEFVEHFKQKGLDIQMVSSGVSLLYASFYPPAKLKDRMGLSMSKLVEHVSKKPVPEHQKNVIFEITAEDQNEEDVEIPMAPSLEEPTQIDFDAPIKNAPKLVAPEPEHCPGPESLQAGKADNCAGCPNQAICASAPKGPDPDIPLITARLASVQHKILVLSGKGGVGKSTFSTMLSHGFASNPNSTVGLMDTDICGPSIPKMMGVEDETIHVTGEGWEPVWVSENLGVMSVQFMLPNRDDAVIWRGPKKNGLIKKFLMDVSWGELDFLIVDTPPGTSDEHLSVNSFLKASGVDGAVLVTTPQEVSLLDVRKEIDFCRKAKIPILGIVENMSGFVCPGCKHESQIFRASTGGARRLAKDENIPFLGAVPLDPRIGMACDFGESFLTAYPDSPACKAIQDVVRRVGEELGLSAEEVLPEEEE</sequence>
<dbReference type="Proteomes" id="UP001153331">
    <property type="component" value="Unassembled WGS sequence"/>
</dbReference>
<keyword evidence="2" id="KW-1185">Reference proteome</keyword>